<gene>
    <name evidence="2" type="ORF">ACFSL4_33915</name>
</gene>
<evidence type="ECO:0000313" key="3">
    <source>
        <dbReference type="Proteomes" id="UP001597261"/>
    </source>
</evidence>
<evidence type="ECO:0000313" key="2">
    <source>
        <dbReference type="EMBL" id="MFD1663033.1"/>
    </source>
</evidence>
<sequence>MAGAATLVAAVLLSRLTIALLAGPRTPKVVANNISKNFRACLINDQRDASAAWPVWSALQKATSGAAINAQRIEIPKSSTSAPLPYVNSLVQRNCGLIISVGPHLHDAVTTTAQHNPHQRFITVGPPIKLPNVRSFSPADKSAVISAVRQAAHPQSPPRT</sequence>
<dbReference type="RefSeq" id="WP_381091499.1">
    <property type="nucleotide sequence ID" value="NZ_JBHUDX010000112.1"/>
</dbReference>
<name>A0ABW4J1F1_9ACTN</name>
<feature type="chain" id="PRO_5046558483" evidence="1">
    <location>
        <begin position="23"/>
        <end position="160"/>
    </location>
</feature>
<accession>A0ABW4J1F1</accession>
<keyword evidence="3" id="KW-1185">Reference proteome</keyword>
<proteinExistence type="predicted"/>
<protein>
    <submittedName>
        <fullName evidence="2">Uncharacterized protein</fullName>
    </submittedName>
</protein>
<feature type="signal peptide" evidence="1">
    <location>
        <begin position="1"/>
        <end position="22"/>
    </location>
</feature>
<organism evidence="2 3">
    <name type="scientific">Streptomyces caeni</name>
    <dbReference type="NCBI Taxonomy" id="2307231"/>
    <lineage>
        <taxon>Bacteria</taxon>
        <taxon>Bacillati</taxon>
        <taxon>Actinomycetota</taxon>
        <taxon>Actinomycetes</taxon>
        <taxon>Kitasatosporales</taxon>
        <taxon>Streptomycetaceae</taxon>
        <taxon>Streptomyces</taxon>
    </lineage>
</organism>
<evidence type="ECO:0000256" key="1">
    <source>
        <dbReference type="SAM" id="SignalP"/>
    </source>
</evidence>
<dbReference type="Proteomes" id="UP001597261">
    <property type="component" value="Unassembled WGS sequence"/>
</dbReference>
<reference evidence="3" key="1">
    <citation type="journal article" date="2019" name="Int. J. Syst. Evol. Microbiol.">
        <title>The Global Catalogue of Microorganisms (GCM) 10K type strain sequencing project: providing services to taxonomists for standard genome sequencing and annotation.</title>
        <authorList>
            <consortium name="The Broad Institute Genomics Platform"/>
            <consortium name="The Broad Institute Genome Sequencing Center for Infectious Disease"/>
            <person name="Wu L."/>
            <person name="Ma J."/>
        </authorList>
    </citation>
    <scope>NUCLEOTIDE SEQUENCE [LARGE SCALE GENOMIC DNA]</scope>
    <source>
        <strain evidence="3">CGMCC 1.12470</strain>
    </source>
</reference>
<keyword evidence="1" id="KW-0732">Signal</keyword>
<comment type="caution">
    <text evidence="2">The sequence shown here is derived from an EMBL/GenBank/DDBJ whole genome shotgun (WGS) entry which is preliminary data.</text>
</comment>
<dbReference type="EMBL" id="JBHUDX010000112">
    <property type="protein sequence ID" value="MFD1663033.1"/>
    <property type="molecule type" value="Genomic_DNA"/>
</dbReference>
<dbReference type="Gene3D" id="3.40.50.2300">
    <property type="match status" value="1"/>
</dbReference>